<comment type="caution">
    <text evidence="1">The sequence shown here is derived from an EMBL/GenBank/DDBJ whole genome shotgun (WGS) entry which is preliminary data.</text>
</comment>
<dbReference type="AlphaFoldDB" id="A0A2N5TSK3"/>
<sequence length="52" mass="6004">MAKGELYYGCWVTISTHQAHVRRRNYRHYPVADRFYPPTGLVSVDSSTDTSL</sequence>
<protein>
    <submittedName>
        <fullName evidence="1">Uncharacterized protein</fullName>
    </submittedName>
</protein>
<reference evidence="1 2" key="1">
    <citation type="submission" date="2017-11" db="EMBL/GenBank/DDBJ databases">
        <title>De novo assembly and phasing of dikaryotic genomes from two isolates of Puccinia coronata f. sp. avenae, the causal agent of oat crown rust.</title>
        <authorList>
            <person name="Miller M.E."/>
            <person name="Zhang Y."/>
            <person name="Omidvar V."/>
            <person name="Sperschneider J."/>
            <person name="Schwessinger B."/>
            <person name="Raley C."/>
            <person name="Palmer J.M."/>
            <person name="Garnica D."/>
            <person name="Upadhyaya N."/>
            <person name="Rathjen J."/>
            <person name="Taylor J.M."/>
            <person name="Park R.F."/>
            <person name="Dodds P.N."/>
            <person name="Hirsch C.D."/>
            <person name="Kianian S.F."/>
            <person name="Figueroa M."/>
        </authorList>
    </citation>
    <scope>NUCLEOTIDE SEQUENCE [LARGE SCALE GENOMIC DNA]</scope>
    <source>
        <strain evidence="1">12SD80</strain>
    </source>
</reference>
<dbReference type="EMBL" id="PGCI01000364">
    <property type="protein sequence ID" value="PLW28464.1"/>
    <property type="molecule type" value="Genomic_DNA"/>
</dbReference>
<accession>A0A2N5TSK3</accession>
<evidence type="ECO:0000313" key="2">
    <source>
        <dbReference type="Proteomes" id="UP000235392"/>
    </source>
</evidence>
<evidence type="ECO:0000313" key="1">
    <source>
        <dbReference type="EMBL" id="PLW28464.1"/>
    </source>
</evidence>
<gene>
    <name evidence="1" type="ORF">PCASD_23300</name>
</gene>
<dbReference type="Proteomes" id="UP000235392">
    <property type="component" value="Unassembled WGS sequence"/>
</dbReference>
<name>A0A2N5TSK3_9BASI</name>
<proteinExistence type="predicted"/>
<organism evidence="1 2">
    <name type="scientific">Puccinia coronata f. sp. avenae</name>
    <dbReference type="NCBI Taxonomy" id="200324"/>
    <lineage>
        <taxon>Eukaryota</taxon>
        <taxon>Fungi</taxon>
        <taxon>Dikarya</taxon>
        <taxon>Basidiomycota</taxon>
        <taxon>Pucciniomycotina</taxon>
        <taxon>Pucciniomycetes</taxon>
        <taxon>Pucciniales</taxon>
        <taxon>Pucciniaceae</taxon>
        <taxon>Puccinia</taxon>
    </lineage>
</organism>